<accession>A0ABX0GRS2</accession>
<sequence>MGAWVVPAISVTVLDASSAAAASPGPFTPEQPLPSSTPTPSQTPQPSPTDTVPPEVVPSDTVTPEPEPTSLEPSDSPTSSPTSEALPDTLPRTGASIVPAGALGLGAVATGVALRMAASRAGRSGGADPEPPAAT</sequence>
<proteinExistence type="predicted"/>
<feature type="chain" id="PRO_5045696217" description="LPXTG-motif cell wall-anchored protein" evidence="2">
    <location>
        <begin position="23"/>
        <end position="135"/>
    </location>
</feature>
<keyword evidence="4" id="KW-1185">Reference proteome</keyword>
<evidence type="ECO:0008006" key="5">
    <source>
        <dbReference type="Google" id="ProtNLM"/>
    </source>
</evidence>
<protein>
    <recommendedName>
        <fullName evidence="5">LPXTG-motif cell wall-anchored protein</fullName>
    </recommendedName>
</protein>
<evidence type="ECO:0000313" key="3">
    <source>
        <dbReference type="EMBL" id="NHC12549.1"/>
    </source>
</evidence>
<organism evidence="3 4">
    <name type="scientific">Motilibacter deserti</name>
    <dbReference type="NCBI Taxonomy" id="2714956"/>
    <lineage>
        <taxon>Bacteria</taxon>
        <taxon>Bacillati</taxon>
        <taxon>Actinomycetota</taxon>
        <taxon>Actinomycetes</taxon>
        <taxon>Motilibacterales</taxon>
        <taxon>Motilibacteraceae</taxon>
        <taxon>Motilibacter</taxon>
    </lineage>
</organism>
<evidence type="ECO:0000256" key="2">
    <source>
        <dbReference type="SAM" id="SignalP"/>
    </source>
</evidence>
<feature type="signal peptide" evidence="2">
    <location>
        <begin position="1"/>
        <end position="22"/>
    </location>
</feature>
<evidence type="ECO:0000256" key="1">
    <source>
        <dbReference type="SAM" id="MobiDB-lite"/>
    </source>
</evidence>
<keyword evidence="2" id="KW-0732">Signal</keyword>
<dbReference type="RefSeq" id="WP_231133983.1">
    <property type="nucleotide sequence ID" value="NZ_JAANNP010000001.1"/>
</dbReference>
<evidence type="ECO:0000313" key="4">
    <source>
        <dbReference type="Proteomes" id="UP000800981"/>
    </source>
</evidence>
<feature type="compositionally biased region" description="Pro residues" evidence="1">
    <location>
        <begin position="26"/>
        <end position="47"/>
    </location>
</feature>
<gene>
    <name evidence="3" type="ORF">G9H71_01970</name>
</gene>
<reference evidence="3 4" key="1">
    <citation type="submission" date="2020-03" db="EMBL/GenBank/DDBJ databases">
        <title>Two novel Motilibacter sp.</title>
        <authorList>
            <person name="Liu S."/>
        </authorList>
    </citation>
    <scope>NUCLEOTIDE SEQUENCE [LARGE SCALE GENOMIC DNA]</scope>
    <source>
        <strain evidence="3 4">E257</strain>
    </source>
</reference>
<dbReference type="Proteomes" id="UP000800981">
    <property type="component" value="Unassembled WGS sequence"/>
</dbReference>
<comment type="caution">
    <text evidence="3">The sequence shown here is derived from an EMBL/GenBank/DDBJ whole genome shotgun (WGS) entry which is preliminary data.</text>
</comment>
<feature type="region of interest" description="Disordered" evidence="1">
    <location>
        <begin position="18"/>
        <end position="96"/>
    </location>
</feature>
<feature type="compositionally biased region" description="Low complexity" evidence="1">
    <location>
        <begin position="68"/>
        <end position="84"/>
    </location>
</feature>
<dbReference type="EMBL" id="JAANNP010000001">
    <property type="protein sequence ID" value="NHC12549.1"/>
    <property type="molecule type" value="Genomic_DNA"/>
</dbReference>
<name>A0ABX0GRS2_9ACTN</name>